<protein>
    <submittedName>
        <fullName evidence="6">FAD-dependent oxidoreductase</fullName>
    </submittedName>
</protein>
<keyword evidence="4" id="KW-0408">Iron</keyword>
<sequence>MIVFMNAETLPVLGRSDVIVIGGSFAGIAAAIRLAKGGKQVVLIESRTYLGTEMTAKLMPWIELNGATDSALPELIKSVMAQQNNESYAGSIREGQGLDDQAASISCIPMHPNRLKRGLEDLLLERGIEFVYSSIPIALHHEQGRLNGIVVANKSGLQVIRAECIVDATETAITAALMGEPLARFPHGSSACYYRTLEFTGAVDVQSGEMRIPEELGLLGNTIRVRFGCRGEGHVYVTFGLSLQSGNTMKADHDREVSARFIGMKVASYLTKQVPGFGKAVLSFASHELSGPYAFGPAGDLHGWEATSANESMQGPWPGLLCLYRDVYVNGNARLLNPVSAAALGEAAALLLLEGETIALGRTLQKAETVITESRADPERAWINRSANSAEGEKNDYEISSISSFREEWAGEEAEVAGMGLPVLKKANVLVVGGGSSGASASITAGFEGMDTVLVELNPGLGGTGTYGGVDSYWFGRRNGYAARIHEAVQQVQSSIGYRGHKWNIEAKAFALLQLTEEAGTDALFNCMTWGTVKQGNRVCGIAAATRWGPVVLLADVVIDASGDGDAAAFAGAEYVYGSSKDHTVMWYSLSQYKAPSKLQNNFTSMVDVSSILDYTRAILAGRRRGEECHDHGIYVATRESRHIVGDAVMQLPDQLLHRRWPDVINVHFSNHDIKGVSGADWVNIGLIPPNLEIEIPYRMLLPKGLDGILVAGKAVSATHDALPAIRMQSDLENLGAVCALAAVQAVGCCRSPREIDIKLLQQRLGKEGLIPEDAVTRKLSPYRYTDEELTQLVDSIEGDVPLYEYSNMRMNEIYRGRLPFVEICSLGQRSIPYLESALTKASERKKIVLAQALSMLGAKSGVQVLIDAITKELQGGRLPLRTAEIMYVQLPPDHGAMPEAANWLYSLAAARDPRSLTVWQRVAGLLHPGEEDFKDTLQGIYYYIDAICQGAERLGSRDAVPVLLKLHNIPELRGQSCKRGAQPDYFLERRSMLELAIGRALARSGSMAGYEILIDYLDDSRSLLGRSALLELHRLSRKRYGKLAKVWLEWLHRQESRLTPQPLAILLDIECNSEDMLRCID</sequence>
<keyword evidence="2" id="KW-0479">Metal-binding</keyword>
<gene>
    <name evidence="6" type="ORF">D5F53_09880</name>
</gene>
<keyword evidence="1" id="KW-0004">4Fe-4S</keyword>
<dbReference type="InterPro" id="IPR036188">
    <property type="entry name" value="FAD/NAD-bd_sf"/>
</dbReference>
<dbReference type="PANTHER" id="PTHR43498">
    <property type="entry name" value="FERREDOXIN:COB-COM HETERODISULFIDE REDUCTASE SUBUNIT A"/>
    <property type="match status" value="1"/>
</dbReference>
<accession>A0A385TKR4</accession>
<dbReference type="RefSeq" id="WP_119847532.1">
    <property type="nucleotide sequence ID" value="NZ_CP032412.1"/>
</dbReference>
<evidence type="ECO:0000256" key="4">
    <source>
        <dbReference type="ARBA" id="ARBA00023004"/>
    </source>
</evidence>
<dbReference type="EMBL" id="CP032412">
    <property type="protein sequence ID" value="AYB43578.1"/>
    <property type="molecule type" value="Genomic_DNA"/>
</dbReference>
<dbReference type="Gene3D" id="3.50.50.60">
    <property type="entry name" value="FAD/NAD(P)-binding domain"/>
    <property type="match status" value="2"/>
</dbReference>
<dbReference type="AlphaFoldDB" id="A0A385TKR4"/>
<keyword evidence="3" id="KW-0560">Oxidoreductase</keyword>
<name>A0A385TKR4_PAELA</name>
<keyword evidence="7" id="KW-1185">Reference proteome</keyword>
<evidence type="ECO:0000256" key="3">
    <source>
        <dbReference type="ARBA" id="ARBA00023002"/>
    </source>
</evidence>
<dbReference type="GO" id="GO:0016491">
    <property type="term" value="F:oxidoreductase activity"/>
    <property type="evidence" value="ECO:0007669"/>
    <property type="project" value="UniProtKB-KW"/>
</dbReference>
<evidence type="ECO:0000313" key="6">
    <source>
        <dbReference type="EMBL" id="AYB43578.1"/>
    </source>
</evidence>
<reference evidence="6 7" key="1">
    <citation type="submission" date="2018-09" db="EMBL/GenBank/DDBJ databases">
        <title>Genome Sequence of Paenibacillus lautus Strain E7593-69, Azo Dye-Degrading Bacteria, Isolated from Commercial Tattoo Inks.</title>
        <authorList>
            <person name="Nho S.W."/>
            <person name="Kim S.-J."/>
            <person name="Kweon O."/>
            <person name="Cerniglia C.E."/>
        </authorList>
    </citation>
    <scope>NUCLEOTIDE SEQUENCE [LARGE SCALE GENOMIC DNA]</scope>
    <source>
        <strain evidence="6 7">E7593-69</strain>
    </source>
</reference>
<dbReference type="GO" id="GO:0046872">
    <property type="term" value="F:metal ion binding"/>
    <property type="evidence" value="ECO:0007669"/>
    <property type="project" value="UniProtKB-KW"/>
</dbReference>
<dbReference type="PANTHER" id="PTHR43498:SF1">
    <property type="entry name" value="COB--COM HETERODISULFIDE REDUCTASE IRON-SULFUR SUBUNIT A"/>
    <property type="match status" value="1"/>
</dbReference>
<keyword evidence="5" id="KW-0411">Iron-sulfur</keyword>
<organism evidence="6 7">
    <name type="scientific">Paenibacillus lautus</name>
    <name type="common">Bacillus lautus</name>
    <dbReference type="NCBI Taxonomy" id="1401"/>
    <lineage>
        <taxon>Bacteria</taxon>
        <taxon>Bacillati</taxon>
        <taxon>Bacillota</taxon>
        <taxon>Bacilli</taxon>
        <taxon>Bacillales</taxon>
        <taxon>Paenibacillaceae</taxon>
        <taxon>Paenibacillus</taxon>
    </lineage>
</organism>
<dbReference type="KEGG" id="plw:D5F53_09880"/>
<proteinExistence type="predicted"/>
<evidence type="ECO:0000256" key="1">
    <source>
        <dbReference type="ARBA" id="ARBA00022485"/>
    </source>
</evidence>
<dbReference type="SUPFAM" id="SSF51905">
    <property type="entry name" value="FAD/NAD(P)-binding domain"/>
    <property type="match status" value="2"/>
</dbReference>
<dbReference type="InterPro" id="IPR039650">
    <property type="entry name" value="HdrA-like"/>
</dbReference>
<evidence type="ECO:0000256" key="2">
    <source>
        <dbReference type="ARBA" id="ARBA00022723"/>
    </source>
</evidence>
<dbReference type="Proteomes" id="UP000266552">
    <property type="component" value="Chromosome"/>
</dbReference>
<evidence type="ECO:0000313" key="7">
    <source>
        <dbReference type="Proteomes" id="UP000266552"/>
    </source>
</evidence>
<evidence type="ECO:0000256" key="5">
    <source>
        <dbReference type="ARBA" id="ARBA00023014"/>
    </source>
</evidence>
<dbReference type="GO" id="GO:0051539">
    <property type="term" value="F:4 iron, 4 sulfur cluster binding"/>
    <property type="evidence" value="ECO:0007669"/>
    <property type="project" value="UniProtKB-KW"/>
</dbReference>
<dbReference type="Pfam" id="PF12831">
    <property type="entry name" value="FAD_oxidored"/>
    <property type="match status" value="3"/>
</dbReference>